<dbReference type="Proteomes" id="UP000265520">
    <property type="component" value="Unassembled WGS sequence"/>
</dbReference>
<organism evidence="1 2">
    <name type="scientific">Trifolium medium</name>
    <dbReference type="NCBI Taxonomy" id="97028"/>
    <lineage>
        <taxon>Eukaryota</taxon>
        <taxon>Viridiplantae</taxon>
        <taxon>Streptophyta</taxon>
        <taxon>Embryophyta</taxon>
        <taxon>Tracheophyta</taxon>
        <taxon>Spermatophyta</taxon>
        <taxon>Magnoliopsida</taxon>
        <taxon>eudicotyledons</taxon>
        <taxon>Gunneridae</taxon>
        <taxon>Pentapetalae</taxon>
        <taxon>rosids</taxon>
        <taxon>fabids</taxon>
        <taxon>Fabales</taxon>
        <taxon>Fabaceae</taxon>
        <taxon>Papilionoideae</taxon>
        <taxon>50 kb inversion clade</taxon>
        <taxon>NPAAA clade</taxon>
        <taxon>Hologalegina</taxon>
        <taxon>IRL clade</taxon>
        <taxon>Trifolieae</taxon>
        <taxon>Trifolium</taxon>
    </lineage>
</organism>
<evidence type="ECO:0000313" key="2">
    <source>
        <dbReference type="Proteomes" id="UP000265520"/>
    </source>
</evidence>
<comment type="caution">
    <text evidence="1">The sequence shown here is derived from an EMBL/GenBank/DDBJ whole genome shotgun (WGS) entry which is preliminary data.</text>
</comment>
<sequence>MESHRGTIGIQCKSASPSLNRTTMDLIVAR</sequence>
<accession>A0A392N0R5</accession>
<dbReference type="AlphaFoldDB" id="A0A392N0R5"/>
<keyword evidence="2" id="KW-1185">Reference proteome</keyword>
<feature type="non-terminal residue" evidence="1">
    <location>
        <position position="30"/>
    </location>
</feature>
<evidence type="ECO:0000313" key="1">
    <source>
        <dbReference type="EMBL" id="MCH93182.1"/>
    </source>
</evidence>
<proteinExistence type="predicted"/>
<reference evidence="1 2" key="1">
    <citation type="journal article" date="2018" name="Front. Plant Sci.">
        <title>Red Clover (Trifolium pratense) and Zigzag Clover (T. medium) - A Picture of Genomic Similarities and Differences.</title>
        <authorList>
            <person name="Dluhosova J."/>
            <person name="Istvanek J."/>
            <person name="Nedelnik J."/>
            <person name="Repkova J."/>
        </authorList>
    </citation>
    <scope>NUCLEOTIDE SEQUENCE [LARGE SCALE GENOMIC DNA]</scope>
    <source>
        <strain evidence="2">cv. 10/8</strain>
        <tissue evidence="1">Leaf</tissue>
    </source>
</reference>
<protein>
    <submittedName>
        <fullName evidence="1">Uncharacterized protein</fullName>
    </submittedName>
</protein>
<name>A0A392N0R5_9FABA</name>
<dbReference type="EMBL" id="LXQA010024342">
    <property type="protein sequence ID" value="MCH93182.1"/>
    <property type="molecule type" value="Genomic_DNA"/>
</dbReference>